<keyword evidence="4" id="KW-1185">Reference proteome</keyword>
<dbReference type="Pfam" id="PF13349">
    <property type="entry name" value="DUF4097"/>
    <property type="match status" value="1"/>
</dbReference>
<evidence type="ECO:0000313" key="4">
    <source>
        <dbReference type="Proteomes" id="UP001299546"/>
    </source>
</evidence>
<feature type="transmembrane region" description="Helical" evidence="1">
    <location>
        <begin position="7"/>
        <end position="34"/>
    </location>
</feature>
<comment type="caution">
    <text evidence="3">The sequence shown here is derived from an EMBL/GenBank/DDBJ whole genome shotgun (WGS) entry which is preliminary data.</text>
</comment>
<name>A0ABS8DDF4_9FIRM</name>
<evidence type="ECO:0000256" key="1">
    <source>
        <dbReference type="SAM" id="Phobius"/>
    </source>
</evidence>
<dbReference type="RefSeq" id="WP_066736919.1">
    <property type="nucleotide sequence ID" value="NZ_JAJCIQ010000002.1"/>
</dbReference>
<keyword evidence="1" id="KW-1133">Transmembrane helix</keyword>
<proteinExistence type="predicted"/>
<reference evidence="3 4" key="1">
    <citation type="submission" date="2021-10" db="EMBL/GenBank/DDBJ databases">
        <title>Collection of gut derived symbiotic bacterial strains cultured from healthy donors.</title>
        <authorList>
            <person name="Lin H."/>
            <person name="Littmann E."/>
            <person name="Kohout C."/>
            <person name="Pamer E.G."/>
        </authorList>
    </citation>
    <scope>NUCLEOTIDE SEQUENCE [LARGE SCALE GENOMIC DNA]</scope>
    <source>
        <strain evidence="3 4">DFI.1.165</strain>
    </source>
</reference>
<organism evidence="3 4">
    <name type="scientific">Bariatricus massiliensis</name>
    <dbReference type="NCBI Taxonomy" id="1745713"/>
    <lineage>
        <taxon>Bacteria</taxon>
        <taxon>Bacillati</taxon>
        <taxon>Bacillota</taxon>
        <taxon>Clostridia</taxon>
        <taxon>Lachnospirales</taxon>
        <taxon>Lachnospiraceae</taxon>
        <taxon>Bariatricus</taxon>
    </lineage>
</organism>
<feature type="domain" description="DUF4097" evidence="2">
    <location>
        <begin position="78"/>
        <end position="265"/>
    </location>
</feature>
<dbReference type="EMBL" id="JAJCIS010000002">
    <property type="protein sequence ID" value="MCB7386445.1"/>
    <property type="molecule type" value="Genomic_DNA"/>
</dbReference>
<dbReference type="Proteomes" id="UP001299546">
    <property type="component" value="Unassembled WGS sequence"/>
</dbReference>
<keyword evidence="1" id="KW-0812">Transmembrane</keyword>
<accession>A0ABS8DDF4</accession>
<protein>
    <submittedName>
        <fullName evidence="3">DUF4097 domain-containing protein</fullName>
    </submittedName>
</protein>
<gene>
    <name evidence="3" type="ORF">LIZ65_04020</name>
</gene>
<evidence type="ECO:0000259" key="2">
    <source>
        <dbReference type="Pfam" id="PF13349"/>
    </source>
</evidence>
<dbReference type="Gene3D" id="2.160.20.120">
    <property type="match status" value="1"/>
</dbReference>
<evidence type="ECO:0000313" key="3">
    <source>
        <dbReference type="EMBL" id="MCB7386445.1"/>
    </source>
</evidence>
<sequence length="288" mass="31644">MKKGWKIFWIAAGAVGGIGLLLCGVALAMGLTFYDLREAYPNGIGLIRNEYWEEHVEKRVKSSIKESIDYAYSGSGITGLELNLAGCDVIMEDSSDGQVHIDTDYVSFGDSGIEIQAEEEDGKLIIQTVKNGELWSKITGSNTYYGTLYIYLPSDLKFSTAEISFGAGELYIKKLDAEELYINVGAGEFEVENFQADEVTVNVGAGDIEMYGDFQREFNLKCGIGEAEINLRGRQYDYNYTLKSGVGDINISNEEYSGLANARTVDNGGDKDMDIICGAGEVNIEFEQ</sequence>
<dbReference type="InterPro" id="IPR025164">
    <property type="entry name" value="Toastrack_DUF4097"/>
</dbReference>
<keyword evidence="1" id="KW-0472">Membrane</keyword>